<keyword evidence="1" id="KW-1133">Transmembrane helix</keyword>
<evidence type="ECO:0000256" key="1">
    <source>
        <dbReference type="SAM" id="Phobius"/>
    </source>
</evidence>
<organism evidence="2">
    <name type="scientific">marine sediment metagenome</name>
    <dbReference type="NCBI Taxonomy" id="412755"/>
    <lineage>
        <taxon>unclassified sequences</taxon>
        <taxon>metagenomes</taxon>
        <taxon>ecological metagenomes</taxon>
    </lineage>
</organism>
<keyword evidence="1" id="KW-0812">Transmembrane</keyword>
<protein>
    <submittedName>
        <fullName evidence="2">Uncharacterized protein</fullName>
    </submittedName>
</protein>
<dbReference type="AlphaFoldDB" id="A0A0F9H2H9"/>
<accession>A0A0F9H2H9</accession>
<feature type="transmembrane region" description="Helical" evidence="1">
    <location>
        <begin position="113"/>
        <end position="131"/>
    </location>
</feature>
<gene>
    <name evidence="2" type="ORF">LCGC14_1836860</name>
</gene>
<keyword evidence="1" id="KW-0472">Membrane</keyword>
<evidence type="ECO:0000313" key="2">
    <source>
        <dbReference type="EMBL" id="KKL97196.1"/>
    </source>
</evidence>
<feature type="transmembrane region" description="Helical" evidence="1">
    <location>
        <begin position="79"/>
        <end position="101"/>
    </location>
</feature>
<dbReference type="EMBL" id="LAZR01018225">
    <property type="protein sequence ID" value="KKL97196.1"/>
    <property type="molecule type" value="Genomic_DNA"/>
</dbReference>
<reference evidence="2" key="1">
    <citation type="journal article" date="2015" name="Nature">
        <title>Complex archaea that bridge the gap between prokaryotes and eukaryotes.</title>
        <authorList>
            <person name="Spang A."/>
            <person name="Saw J.H."/>
            <person name="Jorgensen S.L."/>
            <person name="Zaremba-Niedzwiedzka K."/>
            <person name="Martijn J."/>
            <person name="Lind A.E."/>
            <person name="van Eijk R."/>
            <person name="Schleper C."/>
            <person name="Guy L."/>
            <person name="Ettema T.J."/>
        </authorList>
    </citation>
    <scope>NUCLEOTIDE SEQUENCE</scope>
</reference>
<comment type="caution">
    <text evidence="2">The sequence shown here is derived from an EMBL/GenBank/DDBJ whole genome shotgun (WGS) entry which is preliminary data.</text>
</comment>
<proteinExistence type="predicted"/>
<name>A0A0F9H2H9_9ZZZZ</name>
<sequence>MWEEIADGGLIDLYSGMYHYEQFIPEDSKVRVRFNLRQSLSPSVVDELQERLEAAGVEDVKVTTGSPILDISFTKGFPWLTIVIGIVLVIAVLIISWKLLVWIEEVAPGSTKLIVWGALGLVGVLLLGAVVKTKRELVGGT</sequence>